<feature type="region of interest" description="Disordered" evidence="5">
    <location>
        <begin position="1"/>
        <end position="28"/>
    </location>
</feature>
<evidence type="ECO:0000256" key="2">
    <source>
        <dbReference type="ARBA" id="ARBA00022692"/>
    </source>
</evidence>
<evidence type="ECO:0000256" key="5">
    <source>
        <dbReference type="SAM" id="MobiDB-lite"/>
    </source>
</evidence>
<dbReference type="AlphaFoldDB" id="A0A8H3EEH0"/>
<evidence type="ECO:0000259" key="7">
    <source>
        <dbReference type="PROSITE" id="PS51469"/>
    </source>
</evidence>
<proteinExistence type="predicted"/>
<organism evidence="8 9">
    <name type="scientific">Gomphillus americanus</name>
    <dbReference type="NCBI Taxonomy" id="1940652"/>
    <lineage>
        <taxon>Eukaryota</taxon>
        <taxon>Fungi</taxon>
        <taxon>Dikarya</taxon>
        <taxon>Ascomycota</taxon>
        <taxon>Pezizomycotina</taxon>
        <taxon>Lecanoromycetes</taxon>
        <taxon>OSLEUM clade</taxon>
        <taxon>Ostropomycetidae</taxon>
        <taxon>Ostropales</taxon>
        <taxon>Graphidaceae</taxon>
        <taxon>Gomphilloideae</taxon>
        <taxon>Gomphillus</taxon>
    </lineage>
</organism>
<comment type="subcellular location">
    <subcellularLocation>
        <location evidence="1">Membrane</location>
    </subcellularLocation>
</comment>
<sequence>MARKKAPNAKTPVKRAIPDAAKAKPQPVITVTDRRPSVANAVSKAYGAPGNAKMPRKQDAKPDGPMLHLMKNMAGQDMLSDLEDSEDDNVSEDGKYNERLRQESIEHEQWNRIVARTFEPQMQNEDGSEDELDVNEERSKGGSDIREEFSRQNQNDSPFATVAKRISGIWKRPESNIQTSFIAEDKIASEARIARPRKGLARRVIELKEKMINLWPESAIIRNLLVVCKYFIGALVILFVFQAIQSNLPEEVSVFDRFAHFGERITAPAQTLLGKISSTSRQNPAQLPQDPDLSQLKSLKDSTSAQFKHLKSRLDNIEATYNQMARKAKTQPIPARRINLFASGSGLTVDPYLTSPTRARDTANRYLVTRWFSRWRGWPDSIHHGPLAAFTPWEDMGDCWCTPDSGGSAQIVVTLAQPVVPKELVVEHVSKHATLQAGSAPKNIELWAQIKDSKLRNAIVKGALQYGIHQNALHERDDQIESLEEDWIRIGQWTYNIDGTSHIQTFEIQIPLEDFGAPVDSLAFRALDNWGPVKYVCLYRLKLHGLVANSKSEQLNGIGY</sequence>
<feature type="domain" description="SUN" evidence="7">
    <location>
        <begin position="346"/>
        <end position="548"/>
    </location>
</feature>
<dbReference type="InterPro" id="IPR012919">
    <property type="entry name" value="SUN_dom"/>
</dbReference>
<feature type="compositionally biased region" description="Basic and acidic residues" evidence="5">
    <location>
        <begin position="135"/>
        <end position="150"/>
    </location>
</feature>
<keyword evidence="4 6" id="KW-0472">Membrane</keyword>
<dbReference type="Gene3D" id="2.60.120.260">
    <property type="entry name" value="Galactose-binding domain-like"/>
    <property type="match status" value="1"/>
</dbReference>
<accession>A0A8H3EEH0</accession>
<evidence type="ECO:0000313" key="8">
    <source>
        <dbReference type="EMBL" id="CAF9903764.1"/>
    </source>
</evidence>
<dbReference type="GO" id="GO:0043495">
    <property type="term" value="F:protein-membrane adaptor activity"/>
    <property type="evidence" value="ECO:0007669"/>
    <property type="project" value="TreeGrafter"/>
</dbReference>
<evidence type="ECO:0000256" key="3">
    <source>
        <dbReference type="ARBA" id="ARBA00022989"/>
    </source>
</evidence>
<feature type="region of interest" description="Disordered" evidence="5">
    <location>
        <begin position="118"/>
        <end position="154"/>
    </location>
</feature>
<comment type="caution">
    <text evidence="8">The sequence shown here is derived from an EMBL/GenBank/DDBJ whole genome shotgun (WGS) entry which is preliminary data.</text>
</comment>
<dbReference type="PROSITE" id="PS51469">
    <property type="entry name" value="SUN"/>
    <property type="match status" value="1"/>
</dbReference>
<keyword evidence="9" id="KW-1185">Reference proteome</keyword>
<dbReference type="GO" id="GO:0034993">
    <property type="term" value="C:meiotic nuclear membrane microtubule tethering complex"/>
    <property type="evidence" value="ECO:0007669"/>
    <property type="project" value="TreeGrafter"/>
</dbReference>
<evidence type="ECO:0000313" key="9">
    <source>
        <dbReference type="Proteomes" id="UP000664169"/>
    </source>
</evidence>
<evidence type="ECO:0000256" key="4">
    <source>
        <dbReference type="ARBA" id="ARBA00023136"/>
    </source>
</evidence>
<protein>
    <recommendedName>
        <fullName evidence="7">SUN domain-containing protein</fullName>
    </recommendedName>
</protein>
<feature type="transmembrane region" description="Helical" evidence="6">
    <location>
        <begin position="220"/>
        <end position="241"/>
    </location>
</feature>
<reference evidence="8" key="1">
    <citation type="submission" date="2021-03" db="EMBL/GenBank/DDBJ databases">
        <authorList>
            <person name="Tagirdzhanova G."/>
        </authorList>
    </citation>
    <scope>NUCLEOTIDE SEQUENCE</scope>
</reference>
<dbReference type="EMBL" id="CAJPDQ010000001">
    <property type="protein sequence ID" value="CAF9903764.1"/>
    <property type="molecule type" value="Genomic_DNA"/>
</dbReference>
<keyword evidence="2 6" id="KW-0812">Transmembrane</keyword>
<name>A0A8H3EEH0_9LECA</name>
<dbReference type="Pfam" id="PF07738">
    <property type="entry name" value="Sad1_UNC"/>
    <property type="match status" value="2"/>
</dbReference>
<dbReference type="Proteomes" id="UP000664169">
    <property type="component" value="Unassembled WGS sequence"/>
</dbReference>
<gene>
    <name evidence="8" type="ORF">GOMPHAMPRED_000535</name>
</gene>
<evidence type="ECO:0000256" key="1">
    <source>
        <dbReference type="ARBA" id="ARBA00004370"/>
    </source>
</evidence>
<dbReference type="PANTHER" id="PTHR12911:SF8">
    <property type="entry name" value="KLAROID PROTEIN-RELATED"/>
    <property type="match status" value="1"/>
</dbReference>
<keyword evidence="3 6" id="KW-1133">Transmembrane helix</keyword>
<dbReference type="InterPro" id="IPR045119">
    <property type="entry name" value="SUN1-5"/>
</dbReference>
<dbReference type="OrthoDB" id="342281at2759"/>
<evidence type="ECO:0000256" key="6">
    <source>
        <dbReference type="SAM" id="Phobius"/>
    </source>
</evidence>
<feature type="region of interest" description="Disordered" evidence="5">
    <location>
        <begin position="45"/>
        <end position="66"/>
    </location>
</feature>
<dbReference type="PANTHER" id="PTHR12911">
    <property type="entry name" value="SAD1/UNC-84-LIKE PROTEIN-RELATED"/>
    <property type="match status" value="1"/>
</dbReference>